<evidence type="ECO:0000256" key="3">
    <source>
        <dbReference type="ARBA" id="ARBA00022989"/>
    </source>
</evidence>
<feature type="transmembrane region" description="Helical" evidence="6">
    <location>
        <begin position="210"/>
        <end position="232"/>
    </location>
</feature>
<evidence type="ECO:0000256" key="5">
    <source>
        <dbReference type="SAM" id="MobiDB-lite"/>
    </source>
</evidence>
<name>A0ABS6KPZ0_9MYCO</name>
<feature type="transmembrane region" description="Helical" evidence="6">
    <location>
        <begin position="58"/>
        <end position="77"/>
    </location>
</feature>
<comment type="caution">
    <text evidence="8">The sequence shown here is derived from an EMBL/GenBank/DDBJ whole genome shotgun (WGS) entry which is preliminary data.</text>
</comment>
<feature type="transmembrane region" description="Helical" evidence="6">
    <location>
        <begin position="33"/>
        <end position="51"/>
    </location>
</feature>
<evidence type="ECO:0000259" key="7">
    <source>
        <dbReference type="Pfam" id="PF00916"/>
    </source>
</evidence>
<dbReference type="SMART" id="SM00947">
    <property type="entry name" value="Pro_CA"/>
    <property type="match status" value="1"/>
</dbReference>
<dbReference type="EMBL" id="VOMB01000020">
    <property type="protein sequence ID" value="MBU9765628.1"/>
    <property type="molecule type" value="Genomic_DNA"/>
</dbReference>
<reference evidence="8 9" key="1">
    <citation type="journal article" date="2021" name="Sci. Rep.">
        <title>Phenotypic and genomic hallmarks of a novel, potentially pathogenic rapidly growing Mycobacterium species related to the Mycobacterium fortuitum complex.</title>
        <authorList>
            <person name="Gharbi R."/>
            <person name="Khanna V."/>
            <person name="Frigui W."/>
            <person name="Mhenni B."/>
            <person name="Brosch R."/>
            <person name="Mardassi H."/>
        </authorList>
    </citation>
    <scope>NUCLEOTIDE SEQUENCE [LARGE SCALE GENOMIC DNA]</scope>
    <source>
        <strain evidence="8 9">TNTM28</strain>
    </source>
</reference>
<comment type="subcellular location">
    <subcellularLocation>
        <location evidence="1">Membrane</location>
        <topology evidence="1">Multi-pass membrane protein</topology>
    </subcellularLocation>
</comment>
<keyword evidence="4 6" id="KW-0472">Membrane</keyword>
<dbReference type="InterPro" id="IPR001765">
    <property type="entry name" value="Carbonic_anhydrase"/>
</dbReference>
<dbReference type="Proteomes" id="UP000812982">
    <property type="component" value="Unassembled WGS sequence"/>
</dbReference>
<keyword evidence="9" id="KW-1185">Reference proteome</keyword>
<organism evidence="8 9">
    <name type="scientific">[Mycobacterium] fortunisiensis</name>
    <dbReference type="NCBI Taxonomy" id="2600579"/>
    <lineage>
        <taxon>Bacteria</taxon>
        <taxon>Bacillati</taxon>
        <taxon>Actinomycetota</taxon>
        <taxon>Actinomycetes</taxon>
        <taxon>Mycobacteriales</taxon>
        <taxon>Mycobacteriaceae</taxon>
        <taxon>Mycolicibacterium</taxon>
    </lineage>
</organism>
<sequence length="745" mass="77630">MQQRPQPTAPPHADAPVGPSEPSRVHALLRYDLPASLVVFLVALPLSLGIAVASDAPVLAGIIAAIVGGIVVGFMGGSPLQVSGPAAGLTVIVAGLVAEFGWAVTCAITICAGVLQILLGLSRIARAALAISPVVVHAMLAGIGVTIALQQTHVLLGGDSKSTAWQNVTGLPGQVLDAHGPGLILGLLVIGILVTWRWMPARVKVVPGPLVAILGVTVLSVVGPFDVSRISIDGSLIDALQTPNLPEGNWGAFATGVLTVALIASVESLLSAVSVDRMQSRAPRTNFDRELIGQGTANIASGAIGGLPVTGVIVRSSTNVAAGARTRASAIMHGVWVLAFAVPFAGLAKMIPTSALAGLLIVIGIQLVKWAHIKMAWRTGDLAVYLVTIVCVVFLNLLEGVLIGLVLAIALTVWRVVRVKITAEPTGEGQWRVVVDGSVTFLSLPRLNSVLSSVPEGTHVTVELSVDFIDHAAYETIDSWQRQHVASGGSVDIHDVGAVEMGSAIAGPPMRGFTPIDKRTGVVPWSSWHPQLRPSVLHGLAVYHRRTAPYIRPHMKELVHTQRPETLFITCADSQIVPNVITSSGPGDLFTVRNVGNFIPTGRQDASVEAAIAFAVSILDVSSIVVCGHSSCGAMNAVLHGGPGCSTGDDVLDAWLQLGRPALSAFDGGRHPIAKAAGAEGFATVDQLSMVNVALQVQTLIDHPLVRERHQQGRLDVFGLFYDIPSAGVLRVTAADVGAFEVVSK</sequence>
<feature type="transmembrane region" description="Helical" evidence="6">
    <location>
        <begin position="252"/>
        <end position="275"/>
    </location>
</feature>
<feature type="transmembrane region" description="Helical" evidence="6">
    <location>
        <begin position="178"/>
        <end position="198"/>
    </location>
</feature>
<keyword evidence="3 6" id="KW-1133">Transmembrane helix</keyword>
<evidence type="ECO:0000313" key="9">
    <source>
        <dbReference type="Proteomes" id="UP000812982"/>
    </source>
</evidence>
<dbReference type="Pfam" id="PF00916">
    <property type="entry name" value="Sulfate_transp"/>
    <property type="match status" value="1"/>
</dbReference>
<evidence type="ECO:0000256" key="4">
    <source>
        <dbReference type="ARBA" id="ARBA00023136"/>
    </source>
</evidence>
<dbReference type="Pfam" id="PF00484">
    <property type="entry name" value="Pro_CA"/>
    <property type="match status" value="1"/>
</dbReference>
<feature type="domain" description="SLC26A/SulP transporter" evidence="7">
    <location>
        <begin position="29"/>
        <end position="386"/>
    </location>
</feature>
<keyword evidence="2 6" id="KW-0812">Transmembrane</keyword>
<feature type="transmembrane region" description="Helical" evidence="6">
    <location>
        <begin position="383"/>
        <end position="414"/>
    </location>
</feature>
<proteinExistence type="predicted"/>
<evidence type="ECO:0000256" key="6">
    <source>
        <dbReference type="SAM" id="Phobius"/>
    </source>
</evidence>
<evidence type="ECO:0000256" key="1">
    <source>
        <dbReference type="ARBA" id="ARBA00004141"/>
    </source>
</evidence>
<evidence type="ECO:0000313" key="8">
    <source>
        <dbReference type="EMBL" id="MBU9765628.1"/>
    </source>
</evidence>
<protein>
    <submittedName>
        <fullName evidence="8">Carbonic anhydrase</fullName>
    </submittedName>
</protein>
<feature type="transmembrane region" description="Helical" evidence="6">
    <location>
        <begin position="330"/>
        <end position="348"/>
    </location>
</feature>
<dbReference type="InterPro" id="IPR011547">
    <property type="entry name" value="SLC26A/SulP_dom"/>
</dbReference>
<feature type="transmembrane region" description="Helical" evidence="6">
    <location>
        <begin position="354"/>
        <end position="371"/>
    </location>
</feature>
<feature type="transmembrane region" description="Helical" evidence="6">
    <location>
        <begin position="127"/>
        <end position="149"/>
    </location>
</feature>
<gene>
    <name evidence="8" type="ORF">FR943_17475</name>
</gene>
<feature type="region of interest" description="Disordered" evidence="5">
    <location>
        <begin position="1"/>
        <end position="21"/>
    </location>
</feature>
<accession>A0ABS6KPZ0</accession>
<dbReference type="PANTHER" id="PTHR11814">
    <property type="entry name" value="SULFATE TRANSPORTER"/>
    <property type="match status" value="1"/>
</dbReference>
<dbReference type="InterPro" id="IPR001902">
    <property type="entry name" value="SLC26A/SulP_fam"/>
</dbReference>
<feature type="transmembrane region" description="Helical" evidence="6">
    <location>
        <begin position="89"/>
        <end position="115"/>
    </location>
</feature>
<evidence type="ECO:0000256" key="2">
    <source>
        <dbReference type="ARBA" id="ARBA00022692"/>
    </source>
</evidence>